<dbReference type="Proteomes" id="UP000289200">
    <property type="component" value="Unassembled WGS sequence"/>
</dbReference>
<comment type="caution">
    <text evidence="12">The sequence shown here is derived from an EMBL/GenBank/DDBJ whole genome shotgun (WGS) entry which is preliminary data.</text>
</comment>
<comment type="pathway">
    <text evidence="4 9">Aromatic compound metabolism; phenylacetate degradation.</text>
</comment>
<keyword evidence="13" id="KW-1185">Reference proteome</keyword>
<evidence type="ECO:0000256" key="5">
    <source>
        <dbReference type="ARBA" id="ARBA00061566"/>
    </source>
</evidence>
<dbReference type="CDD" id="cd05913">
    <property type="entry name" value="PaaK"/>
    <property type="match status" value="1"/>
</dbReference>
<dbReference type="RefSeq" id="WP_129607925.1">
    <property type="nucleotide sequence ID" value="NZ_UWOC01000055.1"/>
</dbReference>
<proteinExistence type="inferred from homology"/>
<dbReference type="AlphaFoldDB" id="A0A447CR18"/>
<dbReference type="Gene3D" id="3.40.50.12780">
    <property type="entry name" value="N-terminal domain of ligase-like"/>
    <property type="match status" value="1"/>
</dbReference>
<protein>
    <recommendedName>
        <fullName evidence="7 9">Phenylacetate-coenzyme A ligase</fullName>
        <ecNumber evidence="6 9">6.2.1.30</ecNumber>
    </recommendedName>
    <alternativeName>
        <fullName evidence="8 9">Phenylacetyl-CoA ligase</fullName>
    </alternativeName>
</protein>
<dbReference type="PANTHER" id="PTHR43439">
    <property type="entry name" value="PHENYLACETATE-COENZYME A LIGASE"/>
    <property type="match status" value="1"/>
</dbReference>
<dbReference type="EMBL" id="UWOC01000055">
    <property type="protein sequence ID" value="VCU07658.1"/>
    <property type="molecule type" value="Genomic_DNA"/>
</dbReference>
<reference evidence="13" key="1">
    <citation type="submission" date="2018-10" db="EMBL/GenBank/DDBJ databases">
        <authorList>
            <person name="Peiro R."/>
            <person name="Begona"/>
            <person name="Cbmso G."/>
            <person name="Lopez M."/>
            <person name="Gonzalez S."/>
            <person name="Sacristan E."/>
            <person name="Castillo E."/>
        </authorList>
    </citation>
    <scope>NUCLEOTIDE SEQUENCE [LARGE SCALE GENOMIC DNA]</scope>
</reference>
<dbReference type="UniPathway" id="UPA00930"/>
<evidence type="ECO:0000256" key="1">
    <source>
        <dbReference type="ARBA" id="ARBA00011245"/>
    </source>
</evidence>
<dbReference type="InterPro" id="IPR049623">
    <property type="entry name" value="PA_CoA_lig_proteobact_actino"/>
</dbReference>
<evidence type="ECO:0000256" key="8">
    <source>
        <dbReference type="ARBA" id="ARBA00075111"/>
    </source>
</evidence>
<dbReference type="PANTHER" id="PTHR43439:SF1">
    <property type="entry name" value="PHENYLACETATE-COENZYME A LIGASE"/>
    <property type="match status" value="1"/>
</dbReference>
<dbReference type="PIRSF" id="PIRSF006444">
    <property type="entry name" value="PaaK"/>
    <property type="match status" value="1"/>
</dbReference>
<dbReference type="Pfam" id="PF14535">
    <property type="entry name" value="AMP-binding_C_2"/>
    <property type="match status" value="1"/>
</dbReference>
<keyword evidence="3 9" id="KW-0547">Nucleotide-binding</keyword>
<evidence type="ECO:0000259" key="10">
    <source>
        <dbReference type="Pfam" id="PF00501"/>
    </source>
</evidence>
<dbReference type="Gene3D" id="3.30.300.30">
    <property type="match status" value="1"/>
</dbReference>
<dbReference type="InterPro" id="IPR051414">
    <property type="entry name" value="Adenylate-forming_Reductase"/>
</dbReference>
<feature type="domain" description="AMP-dependent ligase C-terminal" evidence="11">
    <location>
        <begin position="345"/>
        <end position="440"/>
    </location>
</feature>
<name>A0A447CR18_9BRAD</name>
<dbReference type="InterPro" id="IPR045851">
    <property type="entry name" value="AMP-bd_C_sf"/>
</dbReference>
<dbReference type="OrthoDB" id="580775at2"/>
<dbReference type="Pfam" id="PF00501">
    <property type="entry name" value="AMP-binding"/>
    <property type="match status" value="1"/>
</dbReference>
<evidence type="ECO:0000259" key="11">
    <source>
        <dbReference type="Pfam" id="PF14535"/>
    </source>
</evidence>
<evidence type="ECO:0000256" key="3">
    <source>
        <dbReference type="ARBA" id="ARBA00022741"/>
    </source>
</evidence>
<evidence type="ECO:0000313" key="12">
    <source>
        <dbReference type="EMBL" id="VCU07658.1"/>
    </source>
</evidence>
<keyword evidence="2 9" id="KW-0436">Ligase</keyword>
<dbReference type="InterPro" id="IPR000873">
    <property type="entry name" value="AMP-dep_synth/lig_dom"/>
</dbReference>
<feature type="domain" description="AMP-dependent synthetase/ligase" evidence="10">
    <location>
        <begin position="94"/>
        <end position="298"/>
    </location>
</feature>
<dbReference type="SUPFAM" id="SSF56801">
    <property type="entry name" value="Acetyl-CoA synthetase-like"/>
    <property type="match status" value="1"/>
</dbReference>
<organism evidence="12 13">
    <name type="scientific">Rhodoplanes serenus</name>
    <dbReference type="NCBI Taxonomy" id="200615"/>
    <lineage>
        <taxon>Bacteria</taxon>
        <taxon>Pseudomonadati</taxon>
        <taxon>Pseudomonadota</taxon>
        <taxon>Alphaproteobacteria</taxon>
        <taxon>Hyphomicrobiales</taxon>
        <taxon>Nitrobacteraceae</taxon>
        <taxon>Rhodoplanes</taxon>
    </lineage>
</organism>
<evidence type="ECO:0000256" key="4">
    <source>
        <dbReference type="ARBA" id="ARBA00060591"/>
    </source>
</evidence>
<dbReference type="GO" id="GO:0047475">
    <property type="term" value="F:phenylacetate-CoA ligase activity"/>
    <property type="evidence" value="ECO:0007669"/>
    <property type="project" value="UniProtKB-EC"/>
</dbReference>
<comment type="subunit">
    <text evidence="1">Monomer.</text>
</comment>
<evidence type="ECO:0000313" key="13">
    <source>
        <dbReference type="Proteomes" id="UP000289200"/>
    </source>
</evidence>
<dbReference type="GO" id="GO:0010124">
    <property type="term" value="P:phenylacetate catabolic process"/>
    <property type="evidence" value="ECO:0007669"/>
    <property type="project" value="UniProtKB-UniRule"/>
</dbReference>
<dbReference type="NCBIfam" id="TIGR02155">
    <property type="entry name" value="PA_CoA_ligase"/>
    <property type="match status" value="1"/>
</dbReference>
<sequence>MAPPAAAFDRKIVDGLDAVERASRDQIQALQRERLAWSLRHAYENVPFYRKTFDEAGLHPSDFRELSDLAKFPFTMKNDLRDNYPFGLFAVPREKLARVHGSSGTTGKPIVVGYTQADVDMWADVMARSIRAAGVRPGMMVHVAYGYGLFTGGLGAHYGAERLGCTVVPMSGGMTERQVQLIHDFRPDAIMVTPSYMLTILDGFAAAGLDPRESSLRFGIFGAEPWTNAMREEIERAFGLDATDIYGLSEVIGPGVAQECVETKDGLHIWEDHFLPEIIDPTTGAVLPDGEKGELVFTSLTKEAFPIIRYRTRDLTRLMPGTARPGMRRMEKVTGRSDDMINLRGVNVFPTQIEEILLATPFCSGHYQIELTRDGRLDEMTVHAEVREDRVVGLDREASAKELVRHIKNMIGVTTRLVLHPPGGVERTVVGKAKRIVDHRPKG</sequence>
<gene>
    <name evidence="12" type="primary">paaK_1</name>
    <name evidence="12" type="ORF">RHODGE_RHODGE_00863</name>
</gene>
<dbReference type="InterPro" id="IPR042099">
    <property type="entry name" value="ANL_N_sf"/>
</dbReference>
<dbReference type="FunFam" id="3.40.50.12780:FF:000016">
    <property type="entry name" value="Phenylacetate-coenzyme A ligase"/>
    <property type="match status" value="1"/>
</dbReference>
<dbReference type="GO" id="GO:0000166">
    <property type="term" value="F:nucleotide binding"/>
    <property type="evidence" value="ECO:0007669"/>
    <property type="project" value="UniProtKB-KW"/>
</dbReference>
<dbReference type="EC" id="6.2.1.30" evidence="6 9"/>
<accession>A0A447CR18</accession>
<comment type="function">
    <text evidence="9">Catalyzes the activation of phenylacetic acid (PA) to phenylacetyl-CoA (PA-CoA).</text>
</comment>
<dbReference type="InterPro" id="IPR011880">
    <property type="entry name" value="PA_CoA_ligase"/>
</dbReference>
<evidence type="ECO:0000256" key="7">
    <source>
        <dbReference type="ARBA" id="ARBA00068695"/>
    </source>
</evidence>
<evidence type="ECO:0000256" key="2">
    <source>
        <dbReference type="ARBA" id="ARBA00022598"/>
    </source>
</evidence>
<comment type="similarity">
    <text evidence="5 9">Belongs to the phenylacetyl-CoA ligase family.</text>
</comment>
<evidence type="ECO:0000256" key="6">
    <source>
        <dbReference type="ARBA" id="ARBA00066629"/>
    </source>
</evidence>
<evidence type="ECO:0000256" key="9">
    <source>
        <dbReference type="PIRNR" id="PIRNR006444"/>
    </source>
</evidence>
<comment type="catalytic activity">
    <reaction evidence="9">
        <text>2-phenylacetate + ATP + CoA = phenylacetyl-CoA + AMP + diphosphate</text>
        <dbReference type="Rhea" id="RHEA:20956"/>
        <dbReference type="ChEBI" id="CHEBI:18401"/>
        <dbReference type="ChEBI" id="CHEBI:30616"/>
        <dbReference type="ChEBI" id="CHEBI:33019"/>
        <dbReference type="ChEBI" id="CHEBI:57287"/>
        <dbReference type="ChEBI" id="CHEBI:57390"/>
        <dbReference type="ChEBI" id="CHEBI:456215"/>
        <dbReference type="EC" id="6.2.1.30"/>
    </reaction>
</comment>
<dbReference type="InterPro" id="IPR028154">
    <property type="entry name" value="AMP-dep_Lig_C"/>
</dbReference>